<dbReference type="GO" id="GO:0006302">
    <property type="term" value="P:double-strand break repair"/>
    <property type="evidence" value="ECO:0007669"/>
    <property type="project" value="InterPro"/>
</dbReference>
<dbReference type="Gene3D" id="3.40.50.300">
    <property type="entry name" value="P-loop containing nucleotide triphosphate hydrolases"/>
    <property type="match status" value="2"/>
</dbReference>
<dbReference type="RefSeq" id="WP_195901812.1">
    <property type="nucleotide sequence ID" value="NZ_JADOGI010000242.1"/>
</dbReference>
<evidence type="ECO:0000256" key="3">
    <source>
        <dbReference type="ARBA" id="ARBA00013368"/>
    </source>
</evidence>
<evidence type="ECO:0000256" key="1">
    <source>
        <dbReference type="ARBA" id="ARBA00006930"/>
    </source>
</evidence>
<protein>
    <recommendedName>
        <fullName evidence="3">Nuclease SbcCD subunit C</fullName>
    </recommendedName>
</protein>
<dbReference type="PANTHER" id="PTHR32114:SF2">
    <property type="entry name" value="ABC TRANSPORTER ABCH.3"/>
    <property type="match status" value="1"/>
</dbReference>
<keyword evidence="7" id="KW-1185">Reference proteome</keyword>
<keyword evidence="4" id="KW-0175">Coiled coil</keyword>
<evidence type="ECO:0000259" key="5">
    <source>
        <dbReference type="Pfam" id="PF13476"/>
    </source>
</evidence>
<comment type="similarity">
    <text evidence="1">Belongs to the SMC family. SbcC subfamily.</text>
</comment>
<evidence type="ECO:0000313" key="7">
    <source>
        <dbReference type="Proteomes" id="UP000605361"/>
    </source>
</evidence>
<feature type="coiled-coil region" evidence="4">
    <location>
        <begin position="474"/>
        <end position="508"/>
    </location>
</feature>
<evidence type="ECO:0000256" key="4">
    <source>
        <dbReference type="SAM" id="Coils"/>
    </source>
</evidence>
<dbReference type="Proteomes" id="UP000605361">
    <property type="component" value="Unassembled WGS sequence"/>
</dbReference>
<dbReference type="GO" id="GO:0016887">
    <property type="term" value="F:ATP hydrolysis activity"/>
    <property type="evidence" value="ECO:0007669"/>
    <property type="project" value="InterPro"/>
</dbReference>
<gene>
    <name evidence="6" type="ORF">ITP53_46095</name>
</gene>
<feature type="domain" description="Rad50/SbcC-type AAA" evidence="5">
    <location>
        <begin position="6"/>
        <end position="212"/>
    </location>
</feature>
<feature type="coiled-coil region" evidence="4">
    <location>
        <begin position="351"/>
        <end position="381"/>
    </location>
</feature>
<dbReference type="InterPro" id="IPR038729">
    <property type="entry name" value="Rad50/SbcC_AAA"/>
</dbReference>
<reference evidence="6" key="1">
    <citation type="submission" date="2020-11" db="EMBL/GenBank/DDBJ databases">
        <title>Whole-genome analyses of Nonomuraea sp. K274.</title>
        <authorList>
            <person name="Veyisoglu A."/>
        </authorList>
    </citation>
    <scope>NUCLEOTIDE SEQUENCE</scope>
    <source>
        <strain evidence="6">K274</strain>
    </source>
</reference>
<feature type="coiled-coil region" evidence="4">
    <location>
        <begin position="413"/>
        <end position="440"/>
    </location>
</feature>
<evidence type="ECO:0000313" key="6">
    <source>
        <dbReference type="EMBL" id="MBF8192929.1"/>
    </source>
</evidence>
<dbReference type="Pfam" id="PF13558">
    <property type="entry name" value="SbcC_Walker_B"/>
    <property type="match status" value="1"/>
</dbReference>
<dbReference type="SUPFAM" id="SSF52540">
    <property type="entry name" value="P-loop containing nucleoside triphosphate hydrolases"/>
    <property type="match status" value="1"/>
</dbReference>
<name>A0A931AM40_9ACTN</name>
<comment type="subunit">
    <text evidence="2">Heterodimer of SbcC and SbcD.</text>
</comment>
<dbReference type="PANTHER" id="PTHR32114">
    <property type="entry name" value="ABC TRANSPORTER ABCH.3"/>
    <property type="match status" value="1"/>
</dbReference>
<dbReference type="Pfam" id="PF13476">
    <property type="entry name" value="AAA_23"/>
    <property type="match status" value="1"/>
</dbReference>
<comment type="caution">
    <text evidence="6">The sequence shown here is derived from an EMBL/GenBank/DDBJ whole genome shotgun (WGS) entry which is preliminary data.</text>
</comment>
<accession>A0A931AM40</accession>
<proteinExistence type="inferred from homology"/>
<feature type="coiled-coil region" evidence="4">
    <location>
        <begin position="615"/>
        <end position="642"/>
    </location>
</feature>
<sequence length="807" mass="87295">MRPLLLQLDHFGSFREPVSVDFTDIEYFALVGPTGAGKSTIIDAICFALYGTVPRWGKENVIAHALAPSVTAGKVALVFESDGRRYGVVRSMVRDGKGAVRTKEARIDELDRAAPLDRAYDAVVKPLAEGENVTPEAQRVTGLEYRFFTQCVVLPQGRFAEFLHAAPRERQDLLVQLLDADVYELIRQRAAREEETARQAASFARDQLAKLSGATAEAEGELAERLAALRRLAETIGADLDLLRAREAEIGRAEQERAAVAERQSVLSSLRMPGAAPTLAAARRAAAEAVGVRESEVAGLEGDEHEAYEALAALGDRGEPRAALAALDARERLAAQAARARAEATSAAESLHGLATARDAAEQALATAENQRERLRDAHAAAHLVHRLAVGEPCPVCRHPVAELPRHDQPADIRTADRALANARERAERARSAHAKAETSASMLAAQATRLESELTALPAGGDRAELEGRLAAVAKAEQLAKEARHALRAARGRLEEARTETEQVERQAEAAWRTLEAARDRLLVSGGHEEPPPPVVRGDLHRAWTELLGWRDRAAQAARAALAEREERLAESRARLVADRRRLAERLAEHGVDTASDASPDQFGAAVAAVVARVDSALERIKEDRRRAAELDVQITQKEHEAKVAHELALRLRANAFERWLCAEALAVLVASASETLRELSDGQYELALSDKTGDIEVIDHGEAGLRRSARTLSGGETFQAALALALALSGAVARRLESIFLDEGFGTLDPATLDTVATTLERLAAGQERVIGIVTHVPALAERVPVRFEVSRDGKGSHVRKAGHR</sequence>
<organism evidence="6 7">
    <name type="scientific">Nonomuraea cypriaca</name>
    <dbReference type="NCBI Taxonomy" id="1187855"/>
    <lineage>
        <taxon>Bacteria</taxon>
        <taxon>Bacillati</taxon>
        <taxon>Actinomycetota</taxon>
        <taxon>Actinomycetes</taxon>
        <taxon>Streptosporangiales</taxon>
        <taxon>Streptosporangiaceae</taxon>
        <taxon>Nonomuraea</taxon>
    </lineage>
</organism>
<dbReference type="EMBL" id="JADOGI010000242">
    <property type="protein sequence ID" value="MBF8192929.1"/>
    <property type="molecule type" value="Genomic_DNA"/>
</dbReference>
<dbReference type="AlphaFoldDB" id="A0A931AM40"/>
<dbReference type="InterPro" id="IPR027417">
    <property type="entry name" value="P-loop_NTPase"/>
</dbReference>
<evidence type="ECO:0000256" key="2">
    <source>
        <dbReference type="ARBA" id="ARBA00011322"/>
    </source>
</evidence>